<dbReference type="InterPro" id="IPR001098">
    <property type="entry name" value="DNA-dir_DNA_pol_A_palm_dom"/>
</dbReference>
<keyword evidence="6" id="KW-0540">Nuclease</keyword>
<evidence type="ECO:0000313" key="5">
    <source>
        <dbReference type="EMBL" id="CAB4131718.1"/>
    </source>
</evidence>
<organism evidence="6">
    <name type="scientific">uncultured Caudovirales phage</name>
    <dbReference type="NCBI Taxonomy" id="2100421"/>
    <lineage>
        <taxon>Viruses</taxon>
        <taxon>Duplodnaviria</taxon>
        <taxon>Heunggongvirae</taxon>
        <taxon>Uroviricota</taxon>
        <taxon>Caudoviricetes</taxon>
        <taxon>Peduoviridae</taxon>
        <taxon>Maltschvirus</taxon>
        <taxon>Maltschvirus maltsch</taxon>
    </lineage>
</organism>
<dbReference type="GO" id="GO:0006261">
    <property type="term" value="P:DNA-templated DNA replication"/>
    <property type="evidence" value="ECO:0007669"/>
    <property type="project" value="InterPro"/>
</dbReference>
<dbReference type="GO" id="GO:0003887">
    <property type="term" value="F:DNA-directed DNA polymerase activity"/>
    <property type="evidence" value="ECO:0007669"/>
    <property type="project" value="InterPro"/>
</dbReference>
<dbReference type="InterPro" id="IPR012337">
    <property type="entry name" value="RNaseH-like_sf"/>
</dbReference>
<dbReference type="Gene3D" id="1.20.1060.10">
    <property type="entry name" value="Taq DNA Polymerase, Chain T, domain 4"/>
    <property type="match status" value="1"/>
</dbReference>
<dbReference type="GO" id="GO:0003677">
    <property type="term" value="F:DNA binding"/>
    <property type="evidence" value="ECO:0007669"/>
    <property type="project" value="InterPro"/>
</dbReference>
<dbReference type="Gene3D" id="1.10.150.20">
    <property type="entry name" value="5' to 3' exonuclease, C-terminal subdomain"/>
    <property type="match status" value="1"/>
</dbReference>
<dbReference type="SUPFAM" id="SSF53098">
    <property type="entry name" value="Ribonuclease H-like"/>
    <property type="match status" value="1"/>
</dbReference>
<dbReference type="GO" id="GO:0008408">
    <property type="term" value="F:3'-5' exonuclease activity"/>
    <property type="evidence" value="ECO:0007669"/>
    <property type="project" value="InterPro"/>
</dbReference>
<dbReference type="InterPro" id="IPR043502">
    <property type="entry name" value="DNA/RNA_pol_sf"/>
</dbReference>
<dbReference type="InterPro" id="IPR036397">
    <property type="entry name" value="RNaseH_sf"/>
</dbReference>
<dbReference type="EMBL" id="LR796294">
    <property type="protein sequence ID" value="CAB4135140.1"/>
    <property type="molecule type" value="Genomic_DNA"/>
</dbReference>
<reference evidence="6" key="1">
    <citation type="submission" date="2020-04" db="EMBL/GenBank/DDBJ databases">
        <authorList>
            <person name="Chiriac C."/>
            <person name="Salcher M."/>
            <person name="Ghai R."/>
            <person name="Kavagutti S V."/>
        </authorList>
    </citation>
    <scope>NUCLEOTIDE SEQUENCE</scope>
</reference>
<keyword evidence="1" id="KW-0235">DNA replication</keyword>
<sequence length="487" mass="55924">MEAISFSKTSHKEGRALAGILQALPPVVWVDNPEEMMKFVKHARDTKECAIDTETTGLSRWKDHVVVWSACPSPEKRYCFSRDMLRIFDAELSQDPDMTWWLTNMTFDFCMLANSGVRVPVGDAYCTLAMDWLHDENRAGFHGLKETALEYCNLNMASFKDTFVKKFKDDSTETRILRGLKEDFRQAINYASFDAYATLRVKDVLIDRLSAEEMVDNTSLWDYFREIEMPFTRVLYNLIRRGIMIDTGYLEDLKPQMADSISRLERKINKIAGKEINLRSTAQLRWLLFDKLKLKPIKKTKGQVPLPSTDESTLNAYAEDGVEVCRLISQLRKVNKIKGTYVEGLSKCADPDGRIHPTLTQHVTVTGRISSTEPNLMNIPRPDGDRYHLREAFIPRHGYKFVVLDYSQLEMRLLAHESNDKNMIDVINRGWDIHAGTACMMYGYDYDELNKALKKKKSPEAVLNELEKAMCFARQASKTIGFGRPTC</sequence>
<feature type="domain" description="3'-5' exonuclease" evidence="4">
    <location>
        <begin position="28"/>
        <end position="207"/>
    </location>
</feature>
<proteinExistence type="predicted"/>
<dbReference type="Gene3D" id="3.30.420.10">
    <property type="entry name" value="Ribonuclease H-like superfamily/Ribonuclease H"/>
    <property type="match status" value="1"/>
</dbReference>
<dbReference type="Gene3D" id="3.30.70.370">
    <property type="match status" value="1"/>
</dbReference>
<dbReference type="Pfam" id="PF01612">
    <property type="entry name" value="DNA_pol_A_exo1"/>
    <property type="match status" value="1"/>
</dbReference>
<dbReference type="PANTHER" id="PTHR10133">
    <property type="entry name" value="DNA POLYMERASE I"/>
    <property type="match status" value="1"/>
</dbReference>
<dbReference type="PRINTS" id="PR00868">
    <property type="entry name" value="DNAPOLI"/>
</dbReference>
<name>A0A6J5LQ52_9CAUD</name>
<protein>
    <submittedName>
        <fullName evidence="6">PolA DNA polymerase I - 3'-5' exonuclease and polymerase domains</fullName>
    </submittedName>
</protein>
<dbReference type="GO" id="GO:0039693">
    <property type="term" value="P:viral DNA genome replication"/>
    <property type="evidence" value="ECO:0007669"/>
    <property type="project" value="UniProtKB-KW"/>
</dbReference>
<evidence type="ECO:0000313" key="6">
    <source>
        <dbReference type="EMBL" id="CAB4135140.1"/>
    </source>
</evidence>
<dbReference type="InterPro" id="IPR002298">
    <property type="entry name" value="DNA_polymerase_A"/>
</dbReference>
<dbReference type="SUPFAM" id="SSF56672">
    <property type="entry name" value="DNA/RNA polymerases"/>
    <property type="match status" value="1"/>
</dbReference>
<evidence type="ECO:0000256" key="1">
    <source>
        <dbReference type="ARBA" id="ARBA00022705"/>
    </source>
</evidence>
<keyword evidence="6" id="KW-0378">Hydrolase</keyword>
<dbReference type="GO" id="GO:0006302">
    <property type="term" value="P:double-strand break repair"/>
    <property type="evidence" value="ECO:0007669"/>
    <property type="project" value="TreeGrafter"/>
</dbReference>
<keyword evidence="2" id="KW-1194">Viral DNA replication</keyword>
<accession>A0A6J5LQ52</accession>
<evidence type="ECO:0000259" key="3">
    <source>
        <dbReference type="Pfam" id="PF00476"/>
    </source>
</evidence>
<dbReference type="EMBL" id="LR796249">
    <property type="protein sequence ID" value="CAB4131718.1"/>
    <property type="molecule type" value="Genomic_DNA"/>
</dbReference>
<evidence type="ECO:0000259" key="4">
    <source>
        <dbReference type="Pfam" id="PF01612"/>
    </source>
</evidence>
<evidence type="ECO:0000256" key="2">
    <source>
        <dbReference type="ARBA" id="ARBA00023109"/>
    </source>
</evidence>
<feature type="domain" description="DNA-directed DNA polymerase family A palm" evidence="3">
    <location>
        <begin position="249"/>
        <end position="453"/>
    </location>
</feature>
<keyword evidence="6" id="KW-0269">Exonuclease</keyword>
<gene>
    <name evidence="5" type="ORF">UFOVP127_233</name>
    <name evidence="6" type="ORF">UFOVP276_96</name>
</gene>
<dbReference type="InterPro" id="IPR002562">
    <property type="entry name" value="3'-5'_exonuclease_dom"/>
</dbReference>
<dbReference type="Pfam" id="PF00476">
    <property type="entry name" value="DNA_pol_A"/>
    <property type="match status" value="1"/>
</dbReference>
<dbReference type="PANTHER" id="PTHR10133:SF27">
    <property type="entry name" value="DNA POLYMERASE NU"/>
    <property type="match status" value="1"/>
</dbReference>